<accession>A0A7U5BGE4</accession>
<dbReference type="Proteomes" id="UP000032300">
    <property type="component" value="Plasmid unnamed"/>
</dbReference>
<keyword evidence="3 6" id="KW-0812">Transmembrane</keyword>
<keyword evidence="8" id="KW-1185">Reference proteome</keyword>
<dbReference type="PANTHER" id="PTHR30250:SF26">
    <property type="entry name" value="PSMA PROTEIN"/>
    <property type="match status" value="1"/>
</dbReference>
<keyword evidence="7" id="KW-0614">Plasmid</keyword>
<evidence type="ECO:0000256" key="5">
    <source>
        <dbReference type="ARBA" id="ARBA00023136"/>
    </source>
</evidence>
<evidence type="ECO:0000313" key="8">
    <source>
        <dbReference type="Proteomes" id="UP000032300"/>
    </source>
</evidence>
<dbReference type="PANTHER" id="PTHR30250">
    <property type="entry name" value="PST FAMILY PREDICTED COLANIC ACID TRANSPORTER"/>
    <property type="match status" value="1"/>
</dbReference>
<evidence type="ECO:0000256" key="4">
    <source>
        <dbReference type="ARBA" id="ARBA00022989"/>
    </source>
</evidence>
<keyword evidence="5 6" id="KW-0472">Membrane</keyword>
<evidence type="ECO:0000256" key="3">
    <source>
        <dbReference type="ARBA" id="ARBA00022692"/>
    </source>
</evidence>
<geneLocation type="plasmid" evidence="8"/>
<reference evidence="7 8" key="1">
    <citation type="journal article" date="2015" name="Int. J. Syst. Evol. Microbiol.">
        <title>Sphingomonas hengshuiensis sp. nov., isolated from lake wetland.</title>
        <authorList>
            <person name="Wei S."/>
            <person name="Wang T."/>
            <person name="Liu H."/>
            <person name="Zhang C."/>
            <person name="Guo J."/>
            <person name="Wang Q."/>
            <person name="Liang K."/>
            <person name="Zhang Z."/>
        </authorList>
    </citation>
    <scope>NUCLEOTIDE SEQUENCE [LARGE SCALE GENOMIC DNA]</scope>
    <source>
        <strain evidence="7 8">WHSC-8</strain>
        <plasmid evidence="7">unnamed</plasmid>
    </source>
</reference>
<evidence type="ECO:0000256" key="6">
    <source>
        <dbReference type="SAM" id="Phobius"/>
    </source>
</evidence>
<dbReference type="InterPro" id="IPR050833">
    <property type="entry name" value="Poly_Biosynth_Transport"/>
</dbReference>
<keyword evidence="2" id="KW-1003">Cell membrane</keyword>
<feature type="transmembrane region" description="Helical" evidence="6">
    <location>
        <begin position="254"/>
        <end position="281"/>
    </location>
</feature>
<dbReference type="AlphaFoldDB" id="A0A7U5BGE4"/>
<evidence type="ECO:0000256" key="1">
    <source>
        <dbReference type="ARBA" id="ARBA00004651"/>
    </source>
</evidence>
<feature type="transmembrane region" description="Helical" evidence="6">
    <location>
        <begin position="180"/>
        <end position="203"/>
    </location>
</feature>
<evidence type="ECO:0000256" key="2">
    <source>
        <dbReference type="ARBA" id="ARBA00022475"/>
    </source>
</evidence>
<name>A0A7U5BGE4_9SPHN</name>
<gene>
    <name evidence="7" type="ORF">TS85_23685</name>
</gene>
<evidence type="ECO:0008006" key="9">
    <source>
        <dbReference type="Google" id="ProtNLM"/>
    </source>
</evidence>
<sequence length="304" mass="31895">MTSWFLFSAATALGVYFLWIPALLLGSGRGAQNYTFLVLSRGSSALLGIAALLLGGGLIGLSAAFLGAQIIARVGGGIFLARLPLARATEIEAGRPQALLREIGPNAARLGLVGVGAFMITRLNVFVVSSFYGLTAAGSFSISLQMLMAVATIAQLPAQMSLSQIVAARVARNRDALSRIATRAVLSFLAIAVFGSIAVVWLAPHLLHALRSSVGPLPFPSMLLLAVVLVLEGNHSLHAFLITTANKVPFVVPALVSGVAVAVLVTLSCWLGLGIIGVIAAQGLAQAAYNNWKWPLMFWKELER</sequence>
<protein>
    <recommendedName>
        <fullName evidence="9">Polysaccharide biosynthesis protein</fullName>
    </recommendedName>
</protein>
<organism evidence="7 8">
    <name type="scientific">Sphingomonas hengshuiensis</name>
    <dbReference type="NCBI Taxonomy" id="1609977"/>
    <lineage>
        <taxon>Bacteria</taxon>
        <taxon>Pseudomonadati</taxon>
        <taxon>Pseudomonadota</taxon>
        <taxon>Alphaproteobacteria</taxon>
        <taxon>Sphingomonadales</taxon>
        <taxon>Sphingomonadaceae</taxon>
        <taxon>Sphingomonas</taxon>
    </lineage>
</organism>
<feature type="transmembrane region" description="Helical" evidence="6">
    <location>
        <begin position="46"/>
        <end position="72"/>
    </location>
</feature>
<keyword evidence="4 6" id="KW-1133">Transmembrane helix</keyword>
<comment type="subcellular location">
    <subcellularLocation>
        <location evidence="1">Cell membrane</location>
        <topology evidence="1">Multi-pass membrane protein</topology>
    </subcellularLocation>
</comment>
<dbReference type="EMBL" id="CP010837">
    <property type="protein sequence ID" value="AJP74785.1"/>
    <property type="molecule type" value="Genomic_DNA"/>
</dbReference>
<proteinExistence type="predicted"/>
<evidence type="ECO:0000313" key="7">
    <source>
        <dbReference type="EMBL" id="AJP74785.1"/>
    </source>
</evidence>
<dbReference type="GO" id="GO:0005886">
    <property type="term" value="C:plasma membrane"/>
    <property type="evidence" value="ECO:0007669"/>
    <property type="project" value="UniProtKB-SubCell"/>
</dbReference>
<dbReference type="KEGG" id="sphi:TS85_23685"/>
<reference evidence="7 8" key="2">
    <citation type="submission" date="2015-02" db="EMBL/GenBank/DDBJ databases">
        <title>The complete genome of Sphingomonas hengshuiensis sp. WHSC-8 isolated from soil of Hengshui Lake.</title>
        <authorList>
            <person name="Wei S."/>
            <person name="Guo J."/>
            <person name="Su C."/>
            <person name="Wu R."/>
            <person name="Zhang Z."/>
            <person name="Liang K."/>
            <person name="Li H."/>
            <person name="Wang T."/>
            <person name="Liu H."/>
            <person name="Zhang C."/>
            <person name="Li Z."/>
            <person name="Wang Q."/>
            <person name="Meng J."/>
        </authorList>
    </citation>
    <scope>NUCLEOTIDE SEQUENCE [LARGE SCALE GENOMIC DNA]</scope>
    <source>
        <strain evidence="7 8">WHSC-8</strain>
        <plasmid evidence="8">Plasmid</plasmid>
    </source>
</reference>